<dbReference type="GO" id="GO:0015288">
    <property type="term" value="F:porin activity"/>
    <property type="evidence" value="ECO:0007669"/>
    <property type="project" value="InterPro"/>
</dbReference>
<evidence type="ECO:0000256" key="3">
    <source>
        <dbReference type="SAM" id="MobiDB-lite"/>
    </source>
</evidence>
<evidence type="ECO:0000259" key="4">
    <source>
        <dbReference type="PROSITE" id="PS51272"/>
    </source>
</evidence>
<feature type="chain" id="PRO_5007230662" evidence="2">
    <location>
        <begin position="29"/>
        <end position="612"/>
    </location>
</feature>
<protein>
    <submittedName>
        <fullName evidence="5">Carbohydrate-selective porin OprB</fullName>
    </submittedName>
</protein>
<proteinExistence type="inferred from homology"/>
<comment type="caution">
    <text evidence="5">The sequence shown here is derived from an EMBL/GenBank/DDBJ whole genome shotgun (WGS) entry which is preliminary data.</text>
</comment>
<dbReference type="RefSeq" id="WP_006667955.1">
    <property type="nucleotide sequence ID" value="NZ_ABYK01000001.1"/>
</dbReference>
<sequence length="612" mass="66418" precursor="true">MSKRSLNLWLLSPAVLGASLLASLPAVAEISATETGETELTTNNAITIASIEDVTAELPQQLAQVPVNPHAGGVFSQGNSVADRGTEIPLADLDAPSSDGNTLNQLNQYGREGQSRRQSQVTSVSQLSDVQPTDWAFQALQSLVERYGCIAGYPDGTFRGNRALTRFEFAAGVNACLERVNELINAATADLVTREDLAKMQRLMEEFAAELASIRGRVTVLEARTAELEANQFSTTTRLHGEVVFWPGDSFGDRARHNAAGGPFSRRNSDPTETYLGYRARLNFDTSFTGQDLLRTRLQALDIPNLSNDELTNSLMARTAIDGDSNGVELDALFYRFPAFNRRAQFFIGANGLALDDTMEVITPLNSDSTGSISLFGQRNPATFRGPEGAGVGANFAFGNQDRYRLNLSYLAANASDATAGNGLFNGSNTASAQFVFEPTEKLVFAVEYARKHFTNGGVEVVEVAGGTGSWIADRPFGDNATTSDNLGFQFNWRVANSFQLGGWFGATWANQQNNGSDSAAILNWAVTLGFPDLLREGDTGALIVGMPPKVIFHDRPSLENRDTSLHIEAFYHFPFSEYISITPGGYFITNPGHNDRNANIFVGTLRTTFQF</sequence>
<evidence type="ECO:0000256" key="1">
    <source>
        <dbReference type="ARBA" id="ARBA00008769"/>
    </source>
</evidence>
<evidence type="ECO:0000313" key="5">
    <source>
        <dbReference type="EMBL" id="EDZ97152.1"/>
    </source>
</evidence>
<comment type="similarity">
    <text evidence="1 2">Belongs to the OprB family.</text>
</comment>
<organism evidence="5 6">
    <name type="scientific">Limnospira maxima CS-328</name>
    <dbReference type="NCBI Taxonomy" id="513049"/>
    <lineage>
        <taxon>Bacteria</taxon>
        <taxon>Bacillati</taxon>
        <taxon>Cyanobacteriota</taxon>
        <taxon>Cyanophyceae</taxon>
        <taxon>Oscillatoriophycideae</taxon>
        <taxon>Oscillatoriales</taxon>
        <taxon>Sirenicapillariaceae</taxon>
        <taxon>Limnospira</taxon>
    </lineage>
</organism>
<dbReference type="Pfam" id="PF00395">
    <property type="entry name" value="SLH"/>
    <property type="match status" value="1"/>
</dbReference>
<feature type="signal peptide" evidence="2">
    <location>
        <begin position="1"/>
        <end position="28"/>
    </location>
</feature>
<dbReference type="Proteomes" id="UP000004061">
    <property type="component" value="Unassembled WGS sequence"/>
</dbReference>
<dbReference type="InterPro" id="IPR038673">
    <property type="entry name" value="OprB_sf"/>
</dbReference>
<accession>B5VUD6</accession>
<dbReference type="Pfam" id="PF04966">
    <property type="entry name" value="OprB"/>
    <property type="match status" value="1"/>
</dbReference>
<dbReference type="NCBIfam" id="NF033921">
    <property type="entry name" value="por_somb"/>
    <property type="match status" value="1"/>
</dbReference>
<dbReference type="EMBL" id="ABYK01000001">
    <property type="protein sequence ID" value="EDZ97152.1"/>
    <property type="molecule type" value="Genomic_DNA"/>
</dbReference>
<dbReference type="PROSITE" id="PS51272">
    <property type="entry name" value="SLH"/>
    <property type="match status" value="1"/>
</dbReference>
<feature type="domain" description="SLH" evidence="4">
    <location>
        <begin position="123"/>
        <end position="187"/>
    </location>
</feature>
<feature type="compositionally biased region" description="Low complexity" evidence="3">
    <location>
        <begin position="116"/>
        <end position="125"/>
    </location>
</feature>
<feature type="compositionally biased region" description="Polar residues" evidence="3">
    <location>
        <begin position="98"/>
        <end position="108"/>
    </location>
</feature>
<dbReference type="PANTHER" id="PTHR43308">
    <property type="entry name" value="OUTER MEMBRANE PROTEIN ALPHA-RELATED"/>
    <property type="match status" value="1"/>
</dbReference>
<dbReference type="GO" id="GO:0016020">
    <property type="term" value="C:membrane"/>
    <property type="evidence" value="ECO:0007669"/>
    <property type="project" value="InterPro"/>
</dbReference>
<evidence type="ECO:0000313" key="6">
    <source>
        <dbReference type="Proteomes" id="UP000004061"/>
    </source>
</evidence>
<name>B5VUD6_LIMMA</name>
<dbReference type="Gene3D" id="2.40.160.180">
    <property type="entry name" value="Carbohydrate-selective porin OprB"/>
    <property type="match status" value="1"/>
</dbReference>
<dbReference type="InterPro" id="IPR047684">
    <property type="entry name" value="Por_som-like"/>
</dbReference>
<gene>
    <name evidence="5" type="ORF">AmaxDRAFT_0180</name>
</gene>
<dbReference type="AlphaFoldDB" id="B5VUD6"/>
<dbReference type="GO" id="GO:0008643">
    <property type="term" value="P:carbohydrate transport"/>
    <property type="evidence" value="ECO:0007669"/>
    <property type="project" value="InterPro"/>
</dbReference>
<dbReference type="PANTHER" id="PTHR43308:SF1">
    <property type="entry name" value="OUTER MEMBRANE PROTEIN ALPHA"/>
    <property type="match status" value="1"/>
</dbReference>
<evidence type="ECO:0000256" key="2">
    <source>
        <dbReference type="RuleBase" id="RU363072"/>
    </source>
</evidence>
<dbReference type="InterPro" id="IPR001119">
    <property type="entry name" value="SLH_dom"/>
</dbReference>
<keyword evidence="6" id="KW-1185">Reference proteome</keyword>
<keyword evidence="2" id="KW-0732">Signal</keyword>
<feature type="region of interest" description="Disordered" evidence="3">
    <location>
        <begin position="90"/>
        <end position="125"/>
    </location>
</feature>
<reference evidence="5 6" key="1">
    <citation type="journal article" date="2011" name="Appl. Environ. Microbiol.">
        <title>Contribution of a Sodium Ion Gradient to Energy Conservation during Fermentation in the Cyanobacterium Arthrospira (Spirulina) maxima CS-328.</title>
        <authorList>
            <person name="Carrieri D."/>
            <person name="Ananyev G."/>
            <person name="Lenz O."/>
            <person name="Bryant D.A."/>
            <person name="Dismukes G.C."/>
        </authorList>
    </citation>
    <scope>NUCLEOTIDE SEQUENCE [LARGE SCALE GENOMIC DNA]</scope>
    <source>
        <strain evidence="5 6">CS-328</strain>
    </source>
</reference>
<dbReference type="InterPro" id="IPR007049">
    <property type="entry name" value="Carb-sel_porin_OprB"/>
</dbReference>
<dbReference type="InterPro" id="IPR051465">
    <property type="entry name" value="Cell_Envelope_Struct_Comp"/>
</dbReference>